<protein>
    <submittedName>
        <fullName evidence="2">Uncharacterized protein</fullName>
    </submittedName>
</protein>
<dbReference type="RefSeq" id="WP_209525120.1">
    <property type="nucleotide sequence ID" value="NZ_JAEEGA010000002.1"/>
</dbReference>
<evidence type="ECO:0000313" key="3">
    <source>
        <dbReference type="Proteomes" id="UP000674938"/>
    </source>
</evidence>
<dbReference type="EMBL" id="JAEEGA010000002">
    <property type="protein sequence ID" value="MBP1040228.1"/>
    <property type="molecule type" value="Genomic_DNA"/>
</dbReference>
<gene>
    <name evidence="2" type="ORF">I6N95_04295</name>
</gene>
<dbReference type="AlphaFoldDB" id="A0A940SVD6"/>
<proteinExistence type="predicted"/>
<name>A0A940SVD6_9ENTE</name>
<reference evidence="2" key="1">
    <citation type="submission" date="2020-12" db="EMBL/GenBank/DDBJ databases">
        <title>Vagococcus allomyrinae sp. nov. and Enterococcus lavae sp. nov., isolated from the larvae of Allomyrina dichotoma.</title>
        <authorList>
            <person name="Lee S.D."/>
        </authorList>
    </citation>
    <scope>NUCLEOTIDE SEQUENCE</scope>
    <source>
        <strain evidence="2">BWB3-3</strain>
    </source>
</reference>
<feature type="coiled-coil region" evidence="1">
    <location>
        <begin position="16"/>
        <end position="43"/>
    </location>
</feature>
<sequence>MANKRVSVQEMGIPFAKVSHQRYAALEKDNQQLQHELRVTRQISQQFSQVIQQLAKLELTEKSPPFEQLIQQGLLLGEGLVSGDSIDAQIGRYLLAAKQEAQRIVRQALEMSELIAQPGMPTKEHAGKAIHLANKGQTHKSALASTSYRARLSRVKSTSQTQCRKLMTVVDDKAARLIDQQK</sequence>
<dbReference type="Proteomes" id="UP000674938">
    <property type="component" value="Unassembled WGS sequence"/>
</dbReference>
<accession>A0A940SVD6</accession>
<keyword evidence="3" id="KW-1185">Reference proteome</keyword>
<evidence type="ECO:0000313" key="2">
    <source>
        <dbReference type="EMBL" id="MBP1040228.1"/>
    </source>
</evidence>
<keyword evidence="1" id="KW-0175">Coiled coil</keyword>
<comment type="caution">
    <text evidence="2">The sequence shown here is derived from an EMBL/GenBank/DDBJ whole genome shotgun (WGS) entry which is preliminary data.</text>
</comment>
<organism evidence="2 3">
    <name type="scientific">Vagococcus allomyrinae</name>
    <dbReference type="NCBI Taxonomy" id="2794353"/>
    <lineage>
        <taxon>Bacteria</taxon>
        <taxon>Bacillati</taxon>
        <taxon>Bacillota</taxon>
        <taxon>Bacilli</taxon>
        <taxon>Lactobacillales</taxon>
        <taxon>Enterococcaceae</taxon>
        <taxon>Vagococcus</taxon>
    </lineage>
</organism>
<evidence type="ECO:0000256" key="1">
    <source>
        <dbReference type="SAM" id="Coils"/>
    </source>
</evidence>